<dbReference type="GO" id="GO:0016887">
    <property type="term" value="F:ATP hydrolysis activity"/>
    <property type="evidence" value="ECO:0007669"/>
    <property type="project" value="InterPro"/>
</dbReference>
<dbReference type="PRINTS" id="PR00119">
    <property type="entry name" value="CATATPASE"/>
</dbReference>
<protein>
    <submittedName>
        <fullName evidence="12">Cation-transporting P-type ATPase</fullName>
        <ecNumber evidence="12">3.6.3.-</ecNumber>
    </submittedName>
</protein>
<dbReference type="InterPro" id="IPR001757">
    <property type="entry name" value="P_typ_ATPase"/>
</dbReference>
<organism evidence="12 13">
    <name type="scientific">Klebsiella pneumoniae</name>
    <dbReference type="NCBI Taxonomy" id="573"/>
    <lineage>
        <taxon>Bacteria</taxon>
        <taxon>Pseudomonadati</taxon>
        <taxon>Pseudomonadota</taxon>
        <taxon>Gammaproteobacteria</taxon>
        <taxon>Enterobacterales</taxon>
        <taxon>Enterobacteriaceae</taxon>
        <taxon>Klebsiella/Raoultella group</taxon>
        <taxon>Klebsiella</taxon>
        <taxon>Klebsiella pneumoniae complex</taxon>
    </lineage>
</organism>
<dbReference type="GO" id="GO:0005886">
    <property type="term" value="C:plasma membrane"/>
    <property type="evidence" value="ECO:0007669"/>
    <property type="project" value="UniProtKB-SubCell"/>
</dbReference>
<keyword evidence="7" id="KW-1278">Translocase</keyword>
<evidence type="ECO:0000256" key="9">
    <source>
        <dbReference type="ARBA" id="ARBA00023136"/>
    </source>
</evidence>
<gene>
    <name evidence="12" type="primary">ctpF_1</name>
    <name evidence="12" type="ORF">NCTC9128_01113</name>
</gene>
<evidence type="ECO:0000256" key="8">
    <source>
        <dbReference type="ARBA" id="ARBA00022989"/>
    </source>
</evidence>
<keyword evidence="5" id="KW-0547">Nucleotide-binding</keyword>
<comment type="subcellular location">
    <subcellularLocation>
        <location evidence="1">Cell membrane</location>
        <topology evidence="1">Multi-pass membrane protein</topology>
    </subcellularLocation>
</comment>
<dbReference type="PRINTS" id="PR00121">
    <property type="entry name" value="NAKATPASE"/>
</dbReference>
<dbReference type="FunFam" id="3.40.50.1000:FF:000001">
    <property type="entry name" value="Phospholipid-transporting ATPase IC"/>
    <property type="match status" value="1"/>
</dbReference>
<dbReference type="InterPro" id="IPR018303">
    <property type="entry name" value="ATPase_P-typ_P_site"/>
</dbReference>
<keyword evidence="9 10" id="KW-0472">Membrane</keyword>
<dbReference type="Proteomes" id="UP000251088">
    <property type="component" value="Unassembled WGS sequence"/>
</dbReference>
<dbReference type="SUPFAM" id="SSF81665">
    <property type="entry name" value="Calcium ATPase, transmembrane domain M"/>
    <property type="match status" value="1"/>
</dbReference>
<proteinExistence type="predicted"/>
<keyword evidence="8 10" id="KW-1133">Transmembrane helix</keyword>
<dbReference type="PANTHER" id="PTHR42861">
    <property type="entry name" value="CALCIUM-TRANSPORTING ATPASE"/>
    <property type="match status" value="1"/>
</dbReference>
<keyword evidence="2" id="KW-1003">Cell membrane</keyword>
<dbReference type="InterPro" id="IPR023299">
    <property type="entry name" value="ATPase_P-typ_cyto_dom_N"/>
</dbReference>
<dbReference type="GO" id="GO:0046873">
    <property type="term" value="F:metal ion transmembrane transporter activity"/>
    <property type="evidence" value="ECO:0007669"/>
    <property type="project" value="UniProtKB-ARBA"/>
</dbReference>
<dbReference type="NCBIfam" id="TIGR01494">
    <property type="entry name" value="ATPase_P-type"/>
    <property type="match status" value="1"/>
</dbReference>
<evidence type="ECO:0000256" key="3">
    <source>
        <dbReference type="ARBA" id="ARBA00022692"/>
    </source>
</evidence>
<dbReference type="EC" id="3.6.3.-" evidence="12"/>
<dbReference type="InterPro" id="IPR023298">
    <property type="entry name" value="ATPase_P-typ_TM_dom_sf"/>
</dbReference>
<keyword evidence="12" id="KW-0378">Hydrolase</keyword>
<dbReference type="InterPro" id="IPR059000">
    <property type="entry name" value="ATPase_P-type_domA"/>
</dbReference>
<evidence type="ECO:0000256" key="1">
    <source>
        <dbReference type="ARBA" id="ARBA00004651"/>
    </source>
</evidence>
<keyword evidence="3 10" id="KW-0812">Transmembrane</keyword>
<evidence type="ECO:0000256" key="7">
    <source>
        <dbReference type="ARBA" id="ARBA00022967"/>
    </source>
</evidence>
<evidence type="ECO:0000313" key="12">
    <source>
        <dbReference type="EMBL" id="SQC09156.1"/>
    </source>
</evidence>
<dbReference type="GO" id="GO:0098662">
    <property type="term" value="P:inorganic cation transmembrane transport"/>
    <property type="evidence" value="ECO:0007669"/>
    <property type="project" value="UniProtKB-ARBA"/>
</dbReference>
<evidence type="ECO:0000256" key="2">
    <source>
        <dbReference type="ARBA" id="ARBA00022475"/>
    </source>
</evidence>
<keyword evidence="4" id="KW-0479">Metal-binding</keyword>
<accession>A0A2X3CBC7</accession>
<dbReference type="Gene3D" id="3.40.50.1000">
    <property type="entry name" value="HAD superfamily/HAD-like"/>
    <property type="match status" value="1"/>
</dbReference>
<evidence type="ECO:0000259" key="11">
    <source>
        <dbReference type="Pfam" id="PF00122"/>
    </source>
</evidence>
<dbReference type="SUPFAM" id="SSF81653">
    <property type="entry name" value="Calcium ATPase, transduction domain A"/>
    <property type="match status" value="1"/>
</dbReference>
<dbReference type="InterPro" id="IPR023214">
    <property type="entry name" value="HAD_sf"/>
</dbReference>
<dbReference type="GO" id="GO:0015662">
    <property type="term" value="F:P-type ion transporter activity"/>
    <property type="evidence" value="ECO:0007669"/>
    <property type="project" value="UniProtKB-ARBA"/>
</dbReference>
<evidence type="ECO:0000256" key="4">
    <source>
        <dbReference type="ARBA" id="ARBA00022723"/>
    </source>
</evidence>
<dbReference type="AlphaFoldDB" id="A0A2X3CBC7"/>
<reference evidence="12 13" key="1">
    <citation type="submission" date="2018-06" db="EMBL/GenBank/DDBJ databases">
        <authorList>
            <consortium name="Pathogen Informatics"/>
            <person name="Doyle S."/>
        </authorList>
    </citation>
    <scope>NUCLEOTIDE SEQUENCE [LARGE SCALE GENOMIC DNA]</scope>
    <source>
        <strain evidence="12 13">NCTC9128</strain>
    </source>
</reference>
<evidence type="ECO:0000256" key="5">
    <source>
        <dbReference type="ARBA" id="ARBA00022741"/>
    </source>
</evidence>
<name>A0A2X3CBC7_KLEPN</name>
<dbReference type="PROSITE" id="PS00154">
    <property type="entry name" value="ATPASE_E1_E2"/>
    <property type="match status" value="1"/>
</dbReference>
<dbReference type="Pfam" id="PF00122">
    <property type="entry name" value="E1-E2_ATPase"/>
    <property type="match status" value="1"/>
</dbReference>
<dbReference type="FunFam" id="2.70.150.10:FF:000016">
    <property type="entry name" value="Calcium-transporting P-type ATPase putative"/>
    <property type="match status" value="1"/>
</dbReference>
<evidence type="ECO:0000313" key="13">
    <source>
        <dbReference type="Proteomes" id="UP000251088"/>
    </source>
</evidence>
<dbReference type="GO" id="GO:0046872">
    <property type="term" value="F:metal ion binding"/>
    <property type="evidence" value="ECO:0007669"/>
    <property type="project" value="UniProtKB-KW"/>
</dbReference>
<sequence length="286" mass="30612">MILGVTVINALIGHIQESNAEKSLQGIRNMLSSDARVQRNGKHETIPTRDLVPGDIVILRAGDRVPADMRLIETHNLRVEEAILTGESTVVDKITDALEGDLPLGDRVNMVFSGTTVSAGGGVGVVTATGAQTELGHINQMMAGIEKQRTPLLVQMDKLGKAIFAIILAMMVALFIFSLALRDIPMGELLLSLISLVVAAVPEGLPAIISIILSLGVQTMARKRAIIRKLPTVETLGAMTVVCSDKTGTLTMNEMTVKAIITADCCYRVEGDSYEPQGRIFLGGER</sequence>
<dbReference type="GO" id="GO:0019829">
    <property type="term" value="F:ATPase-coupled monoatomic cation transmembrane transporter activity"/>
    <property type="evidence" value="ECO:0007669"/>
    <property type="project" value="UniProtKB-ARBA"/>
</dbReference>
<dbReference type="EMBL" id="UAWN01000004">
    <property type="protein sequence ID" value="SQC09156.1"/>
    <property type="molecule type" value="Genomic_DNA"/>
</dbReference>
<dbReference type="InterPro" id="IPR008250">
    <property type="entry name" value="ATPase_P-typ_transduc_dom_A_sf"/>
</dbReference>
<dbReference type="Gene3D" id="3.40.1110.10">
    <property type="entry name" value="Calcium-transporting ATPase, cytoplasmic domain N"/>
    <property type="match status" value="1"/>
</dbReference>
<evidence type="ECO:0000256" key="10">
    <source>
        <dbReference type="SAM" id="Phobius"/>
    </source>
</evidence>
<feature type="transmembrane region" description="Helical" evidence="10">
    <location>
        <begin position="162"/>
        <end position="181"/>
    </location>
</feature>
<keyword evidence="6" id="KW-0067">ATP-binding</keyword>
<evidence type="ECO:0000256" key="6">
    <source>
        <dbReference type="ARBA" id="ARBA00022840"/>
    </source>
</evidence>
<dbReference type="Gene3D" id="1.20.1110.10">
    <property type="entry name" value="Calcium-transporting ATPase, transmembrane domain"/>
    <property type="match status" value="1"/>
</dbReference>
<feature type="domain" description="P-type ATPase A" evidence="11">
    <location>
        <begin position="30"/>
        <end position="142"/>
    </location>
</feature>
<feature type="transmembrane region" description="Helical" evidence="10">
    <location>
        <begin position="193"/>
        <end position="217"/>
    </location>
</feature>
<dbReference type="Gene3D" id="2.70.150.10">
    <property type="entry name" value="Calcium-transporting ATPase, cytoplasmic transduction domain A"/>
    <property type="match status" value="1"/>
</dbReference>
<dbReference type="GO" id="GO:0005524">
    <property type="term" value="F:ATP binding"/>
    <property type="evidence" value="ECO:0007669"/>
    <property type="project" value="UniProtKB-KW"/>
</dbReference>